<dbReference type="InterPro" id="IPR006703">
    <property type="entry name" value="G_AIG1"/>
</dbReference>
<evidence type="ECO:0000256" key="14">
    <source>
        <dbReference type="ARBA" id="ARBA00073539"/>
    </source>
</evidence>
<dbReference type="GO" id="GO:0005783">
    <property type="term" value="C:endoplasmic reticulum"/>
    <property type="evidence" value="ECO:0007669"/>
    <property type="project" value="UniProtKB-SubCell"/>
</dbReference>
<name>A0AAV6GW22_9TELE</name>
<evidence type="ECO:0000256" key="10">
    <source>
        <dbReference type="ARBA" id="ARBA00023034"/>
    </source>
</evidence>
<keyword evidence="11" id="KW-0496">Mitochondrion</keyword>
<accession>A0AAV6GW22</accession>
<evidence type="ECO:0000313" key="19">
    <source>
        <dbReference type="Proteomes" id="UP000823561"/>
    </source>
</evidence>
<evidence type="ECO:0000256" key="6">
    <source>
        <dbReference type="ARBA" id="ARBA00022490"/>
    </source>
</evidence>
<sequence>MEAAGHSKTLSAESAARSCGTMDRAEMTREWLNKPDTEDNAVVDGGSETHRPPSPVPSCLSMRSEASIPAPPFFSSGPPNDQENIACYNCRRNPAKYCKTCKASYCMTHLMRHINTTKVHELVPVPKASPVEVSSLHWSRSGIAWVVPVILGILVSLIYIRFSQFSHPEGPAELPQLRVMLVGKTGSGKSASGNTILGREAFKAEASALPVTKYCESKGGIVEGNKITVIDTPGITSRNDSWLSEKENIALGSHVFLFVIQLGRFTEEDSNEVKGIQTHFGEVALKFTIVLFTGGDQLKGKLVEDFLQESSGLQTLVNSAGGGYHVFNNINPKGHQQVKELLQKIEVLLRKNMGFSYSHGLHEQMKITLKKEEEKRHELQEFLERIGKGKNLELIKNMDKRLERKFKEQMKRVVTAQVEFAIDKLEIKIRGWLKSKSDT</sequence>
<dbReference type="AlphaFoldDB" id="A0AAV6GW22"/>
<feature type="region of interest" description="Disordered" evidence="16">
    <location>
        <begin position="28"/>
        <end position="61"/>
    </location>
</feature>
<evidence type="ECO:0000256" key="3">
    <source>
        <dbReference type="ARBA" id="ARBA00004514"/>
    </source>
</evidence>
<evidence type="ECO:0000256" key="11">
    <source>
        <dbReference type="ARBA" id="ARBA00023128"/>
    </source>
</evidence>
<comment type="function">
    <text evidence="13">Exerts an anti-apoptotic effect in the immune system and is involved in responses to infections.</text>
</comment>
<evidence type="ECO:0000256" key="4">
    <source>
        <dbReference type="ARBA" id="ARBA00004555"/>
    </source>
</evidence>
<keyword evidence="6" id="KW-0963">Cytoplasm</keyword>
<evidence type="ECO:0000256" key="8">
    <source>
        <dbReference type="ARBA" id="ARBA00022741"/>
    </source>
</evidence>
<comment type="similarity">
    <text evidence="5">Belongs to the TRAFAC class TrmE-Era-EngA-EngB-Septin-like GTPase superfamily. AIG1/Toc34/Toc159-like paraseptin GTPase family. IAN subfamily.</text>
</comment>
<proteinExistence type="inferred from homology"/>
<evidence type="ECO:0000256" key="2">
    <source>
        <dbReference type="ARBA" id="ARBA00004240"/>
    </source>
</evidence>
<dbReference type="GO" id="GO:0005829">
    <property type="term" value="C:cytosol"/>
    <property type="evidence" value="ECO:0007669"/>
    <property type="project" value="UniProtKB-SubCell"/>
</dbReference>
<comment type="caution">
    <text evidence="18">The sequence shown here is derived from an EMBL/GenBank/DDBJ whole genome shotgun (WGS) entry which is preliminary data.</text>
</comment>
<dbReference type="InterPro" id="IPR045058">
    <property type="entry name" value="GIMA/IAN/Toc"/>
</dbReference>
<keyword evidence="9" id="KW-0256">Endoplasmic reticulum</keyword>
<reference evidence="18" key="1">
    <citation type="submission" date="2020-10" db="EMBL/GenBank/DDBJ databases">
        <title>Chromosome-scale genome assembly of the Allis shad, Alosa alosa.</title>
        <authorList>
            <person name="Margot Z."/>
            <person name="Christophe K."/>
            <person name="Cabau C."/>
            <person name="Louis A."/>
            <person name="Berthelot C."/>
            <person name="Parey E."/>
            <person name="Roest Crollius H."/>
            <person name="Montfort J."/>
            <person name="Robinson-Rechavi M."/>
            <person name="Bucao C."/>
            <person name="Bouchez O."/>
            <person name="Gislard M."/>
            <person name="Lluch J."/>
            <person name="Milhes M."/>
            <person name="Lampietro C."/>
            <person name="Lopez Roques C."/>
            <person name="Donnadieu C."/>
            <person name="Braasch I."/>
            <person name="Desvignes T."/>
            <person name="Postlethwait J."/>
            <person name="Bobe J."/>
            <person name="Guiguen Y."/>
        </authorList>
    </citation>
    <scope>NUCLEOTIDE SEQUENCE</scope>
    <source>
        <strain evidence="18">M-15738</strain>
        <tissue evidence="18">Blood</tissue>
    </source>
</reference>
<dbReference type="Gene3D" id="4.10.830.40">
    <property type="match status" value="1"/>
</dbReference>
<evidence type="ECO:0000256" key="16">
    <source>
        <dbReference type="SAM" id="MobiDB-lite"/>
    </source>
</evidence>
<dbReference type="GO" id="GO:0005794">
    <property type="term" value="C:Golgi apparatus"/>
    <property type="evidence" value="ECO:0007669"/>
    <property type="project" value="UniProtKB-SubCell"/>
</dbReference>
<dbReference type="PROSITE" id="PS51720">
    <property type="entry name" value="G_AIG1"/>
    <property type="match status" value="1"/>
</dbReference>
<dbReference type="Proteomes" id="UP000823561">
    <property type="component" value="Chromosome 7"/>
</dbReference>
<feature type="compositionally biased region" description="Basic and acidic residues" evidence="16">
    <location>
        <begin position="28"/>
        <end position="37"/>
    </location>
</feature>
<dbReference type="EMBL" id="JADWDJ010000007">
    <property type="protein sequence ID" value="KAG5278026.1"/>
    <property type="molecule type" value="Genomic_DNA"/>
</dbReference>
<comment type="subcellular location">
    <subcellularLocation>
        <location evidence="3">Cytoplasm</location>
        <location evidence="3">Cytosol</location>
    </subcellularLocation>
    <subcellularLocation>
        <location evidence="2">Endoplasmic reticulum</location>
    </subcellularLocation>
    <subcellularLocation>
        <location evidence="4">Golgi apparatus</location>
    </subcellularLocation>
    <subcellularLocation>
        <location evidence="1">Mitochondrion</location>
    </subcellularLocation>
</comment>
<evidence type="ECO:0000256" key="1">
    <source>
        <dbReference type="ARBA" id="ARBA00004173"/>
    </source>
</evidence>
<evidence type="ECO:0000256" key="9">
    <source>
        <dbReference type="ARBA" id="ARBA00022824"/>
    </source>
</evidence>
<keyword evidence="8" id="KW-0547">Nucleotide-binding</keyword>
<dbReference type="PANTHER" id="PTHR10903:SF188">
    <property type="entry name" value="GTPASE IMAP FAMILY MEMBER 2-LIKE-RELATED"/>
    <property type="match status" value="1"/>
</dbReference>
<dbReference type="InterPro" id="IPR027417">
    <property type="entry name" value="P-loop_NTPase"/>
</dbReference>
<protein>
    <recommendedName>
        <fullName evidence="14">GTPase IMAP family member 8</fullName>
    </recommendedName>
    <alternativeName>
        <fullName evidence="15">Immune-associated nucleotide-binding protein 9</fullName>
    </alternativeName>
</protein>
<keyword evidence="19" id="KW-1185">Reference proteome</keyword>
<keyword evidence="10" id="KW-0333">Golgi apparatus</keyword>
<evidence type="ECO:0000256" key="12">
    <source>
        <dbReference type="ARBA" id="ARBA00023134"/>
    </source>
</evidence>
<dbReference type="GO" id="GO:0005739">
    <property type="term" value="C:mitochondrion"/>
    <property type="evidence" value="ECO:0007669"/>
    <property type="project" value="UniProtKB-SubCell"/>
</dbReference>
<keyword evidence="7" id="KW-0677">Repeat</keyword>
<dbReference type="GO" id="GO:0005525">
    <property type="term" value="F:GTP binding"/>
    <property type="evidence" value="ECO:0007669"/>
    <property type="project" value="UniProtKB-KW"/>
</dbReference>
<evidence type="ECO:0000313" key="18">
    <source>
        <dbReference type="EMBL" id="KAG5278026.1"/>
    </source>
</evidence>
<keyword evidence="12" id="KW-0342">GTP-binding</keyword>
<dbReference type="SUPFAM" id="SSF52540">
    <property type="entry name" value="P-loop containing nucleoside triphosphate hydrolases"/>
    <property type="match status" value="1"/>
</dbReference>
<dbReference type="Gene3D" id="3.40.50.300">
    <property type="entry name" value="P-loop containing nucleotide triphosphate hydrolases"/>
    <property type="match status" value="1"/>
</dbReference>
<feature type="domain" description="AIG1-type G" evidence="17">
    <location>
        <begin position="174"/>
        <end position="366"/>
    </location>
</feature>
<evidence type="ECO:0000256" key="5">
    <source>
        <dbReference type="ARBA" id="ARBA00008535"/>
    </source>
</evidence>
<dbReference type="FunFam" id="3.40.50.300:FF:000536">
    <property type="entry name" value="GTPase IMAP family member 8"/>
    <property type="match status" value="1"/>
</dbReference>
<evidence type="ECO:0000259" key="17">
    <source>
        <dbReference type="PROSITE" id="PS51720"/>
    </source>
</evidence>
<dbReference type="Pfam" id="PF04548">
    <property type="entry name" value="AIG1"/>
    <property type="match status" value="1"/>
</dbReference>
<gene>
    <name evidence="18" type="ORF">AALO_G00094350</name>
</gene>
<evidence type="ECO:0000256" key="15">
    <source>
        <dbReference type="ARBA" id="ARBA00077278"/>
    </source>
</evidence>
<evidence type="ECO:0000256" key="7">
    <source>
        <dbReference type="ARBA" id="ARBA00022737"/>
    </source>
</evidence>
<evidence type="ECO:0000256" key="13">
    <source>
        <dbReference type="ARBA" id="ARBA00056809"/>
    </source>
</evidence>
<dbReference type="PANTHER" id="PTHR10903">
    <property type="entry name" value="GTPASE, IMAP FAMILY MEMBER-RELATED"/>
    <property type="match status" value="1"/>
</dbReference>
<organism evidence="18 19">
    <name type="scientific">Alosa alosa</name>
    <name type="common">allis shad</name>
    <dbReference type="NCBI Taxonomy" id="278164"/>
    <lineage>
        <taxon>Eukaryota</taxon>
        <taxon>Metazoa</taxon>
        <taxon>Chordata</taxon>
        <taxon>Craniata</taxon>
        <taxon>Vertebrata</taxon>
        <taxon>Euteleostomi</taxon>
        <taxon>Actinopterygii</taxon>
        <taxon>Neopterygii</taxon>
        <taxon>Teleostei</taxon>
        <taxon>Clupei</taxon>
        <taxon>Clupeiformes</taxon>
        <taxon>Clupeoidei</taxon>
        <taxon>Clupeidae</taxon>
        <taxon>Alosa</taxon>
    </lineage>
</organism>